<dbReference type="Proteomes" id="UP001597079">
    <property type="component" value="Unassembled WGS sequence"/>
</dbReference>
<dbReference type="InterPro" id="IPR000182">
    <property type="entry name" value="GNAT_dom"/>
</dbReference>
<organism evidence="2 3">
    <name type="scientific">Alicyclobacillus fodiniaquatilis</name>
    <dbReference type="NCBI Taxonomy" id="1661150"/>
    <lineage>
        <taxon>Bacteria</taxon>
        <taxon>Bacillati</taxon>
        <taxon>Bacillota</taxon>
        <taxon>Bacilli</taxon>
        <taxon>Bacillales</taxon>
        <taxon>Alicyclobacillaceae</taxon>
        <taxon>Alicyclobacillus</taxon>
    </lineage>
</organism>
<dbReference type="InterPro" id="IPR016181">
    <property type="entry name" value="Acyl_CoA_acyltransferase"/>
</dbReference>
<dbReference type="RefSeq" id="WP_377941514.1">
    <property type="nucleotide sequence ID" value="NZ_JBHUCX010000013.1"/>
</dbReference>
<accession>A0ABW4JC21</accession>
<dbReference type="CDD" id="cd04301">
    <property type="entry name" value="NAT_SF"/>
    <property type="match status" value="1"/>
</dbReference>
<evidence type="ECO:0000259" key="1">
    <source>
        <dbReference type="PROSITE" id="PS51186"/>
    </source>
</evidence>
<dbReference type="EC" id="2.3.-.-" evidence="2"/>
<dbReference type="SUPFAM" id="SSF55729">
    <property type="entry name" value="Acyl-CoA N-acyltransferases (Nat)"/>
    <property type="match status" value="1"/>
</dbReference>
<dbReference type="EMBL" id="JBHUCX010000013">
    <property type="protein sequence ID" value="MFD1673919.1"/>
    <property type="molecule type" value="Genomic_DNA"/>
</dbReference>
<dbReference type="Pfam" id="PF00583">
    <property type="entry name" value="Acetyltransf_1"/>
    <property type="match status" value="1"/>
</dbReference>
<dbReference type="PROSITE" id="PS51186">
    <property type="entry name" value="GNAT"/>
    <property type="match status" value="1"/>
</dbReference>
<comment type="caution">
    <text evidence="2">The sequence shown here is derived from an EMBL/GenBank/DDBJ whole genome shotgun (WGS) entry which is preliminary data.</text>
</comment>
<keyword evidence="2" id="KW-0012">Acyltransferase</keyword>
<sequence>MKIEYLADHKAWVHVLAFMHQLEMRTSNERDFRSSVERFSERTNRDTLPIALVAIEDTIPVGSVSLLEFQLTSYRQLTPWVAGLFVLEQYRGQGIAHRLMQEMESIALSMGHRTLHLFTHTAEKYYESRGWEPIGTVEPPEVRYPSIVMSKELQLGKSSLADSVPIPCESSVKVDYEALDW</sequence>
<dbReference type="InterPro" id="IPR039840">
    <property type="entry name" value="NAA80"/>
</dbReference>
<evidence type="ECO:0000313" key="2">
    <source>
        <dbReference type="EMBL" id="MFD1673919.1"/>
    </source>
</evidence>
<feature type="domain" description="N-acetyltransferase" evidence="1">
    <location>
        <begin position="1"/>
        <end position="154"/>
    </location>
</feature>
<dbReference type="Gene3D" id="3.40.630.30">
    <property type="match status" value="1"/>
</dbReference>
<protein>
    <submittedName>
        <fullName evidence="2">GNAT family N-acetyltransferase</fullName>
        <ecNumber evidence="2">2.3.-.-</ecNumber>
    </submittedName>
</protein>
<keyword evidence="3" id="KW-1185">Reference proteome</keyword>
<name>A0ABW4JC21_9BACL</name>
<reference evidence="3" key="1">
    <citation type="journal article" date="2019" name="Int. J. Syst. Evol. Microbiol.">
        <title>The Global Catalogue of Microorganisms (GCM) 10K type strain sequencing project: providing services to taxonomists for standard genome sequencing and annotation.</title>
        <authorList>
            <consortium name="The Broad Institute Genomics Platform"/>
            <consortium name="The Broad Institute Genome Sequencing Center for Infectious Disease"/>
            <person name="Wu L."/>
            <person name="Ma J."/>
        </authorList>
    </citation>
    <scope>NUCLEOTIDE SEQUENCE [LARGE SCALE GENOMIC DNA]</scope>
    <source>
        <strain evidence="3">CGMCC 1.12286</strain>
    </source>
</reference>
<evidence type="ECO:0000313" key="3">
    <source>
        <dbReference type="Proteomes" id="UP001597079"/>
    </source>
</evidence>
<dbReference type="PANTHER" id="PTHR13538">
    <property type="entry name" value="N-ACETYLTRANSFERASE 6"/>
    <property type="match status" value="1"/>
</dbReference>
<proteinExistence type="predicted"/>
<keyword evidence="2" id="KW-0808">Transferase</keyword>
<dbReference type="GO" id="GO:0016746">
    <property type="term" value="F:acyltransferase activity"/>
    <property type="evidence" value="ECO:0007669"/>
    <property type="project" value="UniProtKB-KW"/>
</dbReference>
<gene>
    <name evidence="2" type="ORF">ACFSB2_04250</name>
</gene>
<dbReference type="PANTHER" id="PTHR13538:SF4">
    <property type="entry name" value="N-ALPHA-ACETYLTRANSFERASE 80"/>
    <property type="match status" value="1"/>
</dbReference>